<dbReference type="AlphaFoldDB" id="A0AAU7X0X1"/>
<protein>
    <submittedName>
        <fullName evidence="1">Uncharacterized protein</fullName>
    </submittedName>
</protein>
<dbReference type="EMBL" id="CP158490">
    <property type="protein sequence ID" value="XBY25848.1"/>
    <property type="molecule type" value="Genomic_DNA"/>
</dbReference>
<accession>A0AAU7X0X1</accession>
<evidence type="ECO:0000313" key="1">
    <source>
        <dbReference type="EMBL" id="XBY25848.1"/>
    </source>
</evidence>
<reference evidence="1" key="1">
    <citation type="submission" date="2024-06" db="EMBL/GenBank/DDBJ databases">
        <authorList>
            <person name="Wu L."/>
        </authorList>
    </citation>
    <scope>NUCLEOTIDE SEQUENCE</scope>
    <source>
        <strain evidence="1">W17</strain>
    </source>
</reference>
<name>A0AAU7X0X1_9PSED</name>
<gene>
    <name evidence="1" type="ORF">ABCR88_08425</name>
</gene>
<dbReference type="RefSeq" id="WP_350404413.1">
    <property type="nucleotide sequence ID" value="NZ_CP158490.1"/>
</dbReference>
<organism evidence="1">
    <name type="scientific">Pseudomonas sp. W17</name>
    <dbReference type="NCBI Taxonomy" id="3144407"/>
    <lineage>
        <taxon>Bacteria</taxon>
        <taxon>Pseudomonadati</taxon>
        <taxon>Pseudomonadota</taxon>
        <taxon>Gammaproteobacteria</taxon>
        <taxon>Pseudomonadales</taxon>
        <taxon>Pseudomonadaceae</taxon>
        <taxon>Pseudomonas</taxon>
    </lineage>
</organism>
<proteinExistence type="predicted"/>
<sequence length="194" mass="20100">MISSVLAPVDINGVTNLLNNGASKEELVRFAMITAFGRAVGGNSKLPKNNGFFTPETPVSVSKSHSVDTITGSTRFGAGDRNTPKTVAIGGIDLRVDIAEINSGKATLLSGGDILTSSGRVYGTHPGSSTIFPRTGPGLVQLSQAEFGIYTDMVKNGGLQGGALKAFEGMLKGGNPGLSEASRQKLIDLFSSRK</sequence>